<dbReference type="RefSeq" id="WP_176164680.1">
    <property type="nucleotide sequence ID" value="NZ_CP054929.1"/>
</dbReference>
<evidence type="ECO:0000313" key="3">
    <source>
        <dbReference type="EMBL" id="QKW52970.1"/>
    </source>
</evidence>
<dbReference type="PANTHER" id="PTHR34400">
    <property type="match status" value="1"/>
</dbReference>
<gene>
    <name evidence="3" type="ORF">HUT08_29340</name>
</gene>
<evidence type="ECO:0000259" key="2">
    <source>
        <dbReference type="Pfam" id="PF12902"/>
    </source>
</evidence>
<feature type="domain" description="Iminophenyl-pyruvate dimer synthase" evidence="2">
    <location>
        <begin position="39"/>
        <end position="280"/>
    </location>
</feature>
<evidence type="ECO:0000256" key="1">
    <source>
        <dbReference type="SAM" id="MobiDB-lite"/>
    </source>
</evidence>
<organism evidence="3 4">
    <name type="scientific">Streptomyces buecherae</name>
    <dbReference type="NCBI Taxonomy" id="2763006"/>
    <lineage>
        <taxon>Bacteria</taxon>
        <taxon>Bacillati</taxon>
        <taxon>Actinomycetota</taxon>
        <taxon>Actinomycetes</taxon>
        <taxon>Kitasatosporales</taxon>
        <taxon>Streptomycetaceae</taxon>
        <taxon>Streptomyces</taxon>
    </lineage>
</organism>
<keyword evidence="4" id="KW-1185">Reference proteome</keyword>
<reference evidence="3 4" key="1">
    <citation type="submission" date="2020-06" db="EMBL/GenBank/DDBJ databases">
        <title>Genome mining for natural products.</title>
        <authorList>
            <person name="Zhang B."/>
            <person name="Shi J."/>
            <person name="Ge H."/>
        </authorList>
    </citation>
    <scope>NUCLEOTIDE SEQUENCE [LARGE SCALE GENOMIC DNA]</scope>
    <source>
        <strain evidence="3 4">NA00687</strain>
    </source>
</reference>
<dbReference type="Proteomes" id="UP000509303">
    <property type="component" value="Chromosome"/>
</dbReference>
<proteinExistence type="predicted"/>
<protein>
    <submittedName>
        <fullName evidence="3">Ferritin-like protein</fullName>
    </submittedName>
</protein>
<name>A0A7H8NER3_9ACTN</name>
<dbReference type="Pfam" id="PF12902">
    <property type="entry name" value="Ferritin-like"/>
    <property type="match status" value="1"/>
</dbReference>
<dbReference type="AlphaFoldDB" id="A0A7H8NER3"/>
<sequence length="450" mass="49745">MTATAPTQAPRLAAPPFTPPEPLVPTRRIETYEELVSHLHAAAKVEMCTIGPYLYAAYSIKTRGYSQWSPGIGALRTLLGIAVEEMLHLCLARNVLVGIGAGDRIRFCDANFVPTFPSDLPHRHPALPLALGPLSTDLVRRTFLEIEKPHKVPSSDDLPAGQEVADGIVHKDGGVWEYATIGELYRRVIEGIKHLDGKGEIPWNKDGARGCQYNRGFWNEYGGGKPVIVTDQKTALQALNIIIDQGEGADPSKGTVPKNPNNPRPGLEEYTHFERFNRMLRHIEGIGIVDGTREAEVNIDSALAVEQTLATSPHLRDYQGLPIYRPLALFNAAFTYMLRLLDQVYATPVADARWVNDPKRYHMERVFIAVMQGVLYPVAELLVSTPLPMKHARVGPPFEFYAFSTDPRDGDMRDQLIALCQQALPDFPQLGGDDGVLRQIDLLVPGLLPA</sequence>
<accession>A0A7H8NER3</accession>
<feature type="region of interest" description="Disordered" evidence="1">
    <location>
        <begin position="246"/>
        <end position="266"/>
    </location>
</feature>
<dbReference type="Gene3D" id="1.20.1260.10">
    <property type="match status" value="1"/>
</dbReference>
<dbReference type="PANTHER" id="PTHR34400:SF4">
    <property type="entry name" value="MEMBRANE PROTEIN"/>
    <property type="match status" value="1"/>
</dbReference>
<dbReference type="InterPro" id="IPR012347">
    <property type="entry name" value="Ferritin-like"/>
</dbReference>
<dbReference type="InterPro" id="IPR026820">
    <property type="entry name" value="VioB/RebD_dom"/>
</dbReference>
<feature type="region of interest" description="Disordered" evidence="1">
    <location>
        <begin position="1"/>
        <end position="23"/>
    </location>
</feature>
<dbReference type="EMBL" id="CP054929">
    <property type="protein sequence ID" value="QKW52970.1"/>
    <property type="molecule type" value="Genomic_DNA"/>
</dbReference>
<evidence type="ECO:0000313" key="4">
    <source>
        <dbReference type="Proteomes" id="UP000509303"/>
    </source>
</evidence>